<feature type="compositionally biased region" description="Low complexity" evidence="1">
    <location>
        <begin position="107"/>
        <end position="132"/>
    </location>
</feature>
<dbReference type="AlphaFoldDB" id="A0A9P6WI94"/>
<keyword evidence="3" id="KW-1185">Reference proteome</keyword>
<reference evidence="2" key="1">
    <citation type="submission" date="2020-11" db="EMBL/GenBank/DDBJ databases">
        <title>Kefir isolates.</title>
        <authorList>
            <person name="Marcisauskas S."/>
            <person name="Kim Y."/>
            <person name="Blasche S."/>
        </authorList>
    </citation>
    <scope>NUCLEOTIDE SEQUENCE</scope>
    <source>
        <strain evidence="2">Olga-1</strain>
    </source>
</reference>
<evidence type="ECO:0000313" key="3">
    <source>
        <dbReference type="Proteomes" id="UP000697127"/>
    </source>
</evidence>
<evidence type="ECO:0000313" key="2">
    <source>
        <dbReference type="EMBL" id="KAG0685914.1"/>
    </source>
</evidence>
<dbReference type="EMBL" id="PUHW01000694">
    <property type="protein sequence ID" value="KAG0685914.1"/>
    <property type="molecule type" value="Genomic_DNA"/>
</dbReference>
<proteinExistence type="predicted"/>
<comment type="caution">
    <text evidence="2">The sequence shown here is derived from an EMBL/GenBank/DDBJ whole genome shotgun (WGS) entry which is preliminary data.</text>
</comment>
<dbReference type="Proteomes" id="UP000697127">
    <property type="component" value="Unassembled WGS sequence"/>
</dbReference>
<name>A0A9P6WI94_9ASCO</name>
<sequence>MIPTPNSISSQHQGYFYSEEKINGVSNNYIEIDNIECENYSQISFNKNDEILLLPTDPVDKSIPPCTTEQLTPILPVDLENSKMNSSYFNIDIKSNIDSLEKPPIPVSNLSSTTTNTVNSSSTENSNTTRRTSISLNSSPIRISFSNIQKNYPSSSTSDYNLHEIIQHDVNNIFTKSNQIDHLDKDLDIKKNDQLADQMALNILQNITEENVDELSKLKEEISMKFQ</sequence>
<accession>A0A9P6WI94</accession>
<evidence type="ECO:0000256" key="1">
    <source>
        <dbReference type="SAM" id="MobiDB-lite"/>
    </source>
</evidence>
<gene>
    <name evidence="2" type="ORF">C6P40_004722</name>
</gene>
<protein>
    <submittedName>
        <fullName evidence="2">Uncharacterized protein</fullName>
    </submittedName>
</protein>
<feature type="region of interest" description="Disordered" evidence="1">
    <location>
        <begin position="102"/>
        <end position="132"/>
    </location>
</feature>
<organism evidence="2 3">
    <name type="scientific">Pichia californica</name>
    <dbReference type="NCBI Taxonomy" id="460514"/>
    <lineage>
        <taxon>Eukaryota</taxon>
        <taxon>Fungi</taxon>
        <taxon>Dikarya</taxon>
        <taxon>Ascomycota</taxon>
        <taxon>Saccharomycotina</taxon>
        <taxon>Pichiomycetes</taxon>
        <taxon>Pichiales</taxon>
        <taxon>Pichiaceae</taxon>
        <taxon>Pichia</taxon>
    </lineage>
</organism>